<organism evidence="2 3">
    <name type="scientific">Saccharophagus degradans</name>
    <dbReference type="NCBI Taxonomy" id="86304"/>
    <lineage>
        <taxon>Bacteria</taxon>
        <taxon>Pseudomonadati</taxon>
        <taxon>Pseudomonadota</taxon>
        <taxon>Gammaproteobacteria</taxon>
        <taxon>Cellvibrionales</taxon>
        <taxon>Cellvibrionaceae</taxon>
        <taxon>Saccharophagus</taxon>
    </lineage>
</organism>
<keyword evidence="2" id="KW-0255">Endonuclease</keyword>
<comment type="caution">
    <text evidence="2">The sequence shown here is derived from an EMBL/GenBank/DDBJ whole genome shotgun (WGS) entry which is preliminary data.</text>
</comment>
<dbReference type="InterPro" id="IPR052892">
    <property type="entry name" value="NA-targeting_endonuclease"/>
</dbReference>
<dbReference type="PANTHER" id="PTHR33877:SF2">
    <property type="entry name" value="OS07G0170200 PROTEIN"/>
    <property type="match status" value="1"/>
</dbReference>
<dbReference type="InterPro" id="IPR003615">
    <property type="entry name" value="HNH_nuc"/>
</dbReference>
<dbReference type="SMART" id="SM00507">
    <property type="entry name" value="HNHc"/>
    <property type="match status" value="1"/>
</dbReference>
<evidence type="ECO:0000259" key="1">
    <source>
        <dbReference type="SMART" id="SM00507"/>
    </source>
</evidence>
<keyword evidence="2" id="KW-0378">Hydrolase</keyword>
<reference evidence="2" key="1">
    <citation type="submission" date="2023-07" db="EMBL/GenBank/DDBJ databases">
        <title>Genome content predicts the carbon catabolic preferences of heterotrophic bacteria.</title>
        <authorList>
            <person name="Gralka M."/>
        </authorList>
    </citation>
    <scope>NUCLEOTIDE SEQUENCE</scope>
    <source>
        <strain evidence="2">I3M17_2</strain>
    </source>
</reference>
<dbReference type="CDD" id="cd00085">
    <property type="entry name" value="HNHc"/>
    <property type="match status" value="1"/>
</dbReference>
<evidence type="ECO:0000313" key="3">
    <source>
        <dbReference type="Proteomes" id="UP001169760"/>
    </source>
</evidence>
<protein>
    <submittedName>
        <fullName evidence="2">HNH endonuclease</fullName>
    </submittedName>
</protein>
<feature type="domain" description="HNH nuclease" evidence="1">
    <location>
        <begin position="79"/>
        <end position="132"/>
    </location>
</feature>
<evidence type="ECO:0000313" key="2">
    <source>
        <dbReference type="EMBL" id="MDO6421414.1"/>
    </source>
</evidence>
<accession>A0AAW7X4X4</accession>
<gene>
    <name evidence="2" type="ORF">Q4521_02915</name>
</gene>
<dbReference type="EMBL" id="JAUOPB010000002">
    <property type="protein sequence ID" value="MDO6421414.1"/>
    <property type="molecule type" value="Genomic_DNA"/>
</dbReference>
<dbReference type="RefSeq" id="WP_216063784.1">
    <property type="nucleotide sequence ID" value="NZ_JAHKPP010000023.1"/>
</dbReference>
<dbReference type="Pfam" id="PF14279">
    <property type="entry name" value="HNH_5"/>
    <property type="match status" value="1"/>
</dbReference>
<dbReference type="GO" id="GO:0004519">
    <property type="term" value="F:endonuclease activity"/>
    <property type="evidence" value="ECO:0007669"/>
    <property type="project" value="UniProtKB-KW"/>
</dbReference>
<name>A0AAW7X4X4_9GAMM</name>
<proteinExistence type="predicted"/>
<sequence length="193" mass="21798">MEARILRLNIAGQPIEWLHWQQAVTVEARGLVAWRLGEVVRTVRGGRCRLSGRRTRMALSSIIACDGERMTPVKANPPLTNSALFLRDKNQCLYCGQIFTFADLSRDHVHPSSRGGEDKWENVVAACKRCNQKKGDSLLSEIDMPLIALPYRPNPYEYLALTNSARILGDQMAYLQPQFHHYSCARPTFSLVA</sequence>
<dbReference type="PANTHER" id="PTHR33877">
    <property type="entry name" value="SLL1193 PROTEIN"/>
    <property type="match status" value="1"/>
</dbReference>
<keyword evidence="2" id="KW-0540">Nuclease</keyword>
<dbReference type="InterPro" id="IPR029471">
    <property type="entry name" value="HNH_5"/>
</dbReference>
<dbReference type="AlphaFoldDB" id="A0AAW7X4X4"/>
<dbReference type="Proteomes" id="UP001169760">
    <property type="component" value="Unassembled WGS sequence"/>
</dbReference>